<dbReference type="InterPro" id="IPR029058">
    <property type="entry name" value="AB_hydrolase_fold"/>
</dbReference>
<dbReference type="InterPro" id="IPR001375">
    <property type="entry name" value="Peptidase_S9_cat"/>
</dbReference>
<dbReference type="SUPFAM" id="SSF82171">
    <property type="entry name" value="DPP6 N-terminal domain-like"/>
    <property type="match status" value="1"/>
</dbReference>
<gene>
    <name evidence="4" type="ORF">QO000_001572</name>
</gene>
<dbReference type="Gene3D" id="2.120.10.30">
    <property type="entry name" value="TolB, C-terminal domain"/>
    <property type="match status" value="2"/>
</dbReference>
<sequence>MEVEMSMEQAMMKEEWLYDFTFVGDPQLSPDGSYVVYVKRVINEEKEYASNLVLVNRATGIQHDFTSGAGKYKDQSPRWSPDGKTLAFVSDRSGKNQIWLISTVGGEARQLTELTNGAVDPIWKPDGSALLVLSKDGVEKEEDARKPLVVNDLHYKADGKGFLDGKHTQVMLVPVTVDSEQVEALTDAPFNHSNPSWSPDGSAIVYVRSRYEEQGSYMRTDLFIQHLKDEGEPEQLNKKGGSFVAPRWSQDGRSLSFIGYFFEHEGATLNKVWTVDLASKKFACITEAVDLECTDALISDMHWGGASPGAMWNKDGSGVYFLASEQGNTGIYYAGVDSTIRQISGGDRHHYAFHYVAHVNEAAVAISDPVNIGDIYTLSFSGDRVEEQCVSTSNAEVLQSHPLSKPEMFTYEGKDGLEIQGWLMKPVGFKEDKTYPLVLEIHGGPHMMYGNSFMHEFQLLAAKGYAVLYTNPRGSQGYGQAFVNGCRGDYGGGDYEDLMAGVNAVLKTYAFIDEERLLVTGGSYGGFMTNWIVGKTDRFKAAVTQRSISNWQSFYGVSDIGYFFTKWEVGSDLDENPEKLWHHSPLKYVDQIETPLLILHSENDLRCPIEQGEQLYVALKHRRKKTMFVRFPDSDHNLSRSGLPELRVERLKHLAGWFDTHLGESE</sequence>
<keyword evidence="1" id="KW-0378">Hydrolase</keyword>
<feature type="domain" description="Peptidase S9 prolyl oligopeptidase catalytic" evidence="3">
    <location>
        <begin position="452"/>
        <end position="664"/>
    </location>
</feature>
<dbReference type="InterPro" id="IPR011659">
    <property type="entry name" value="WD40"/>
</dbReference>
<dbReference type="EMBL" id="JAUSWM010000002">
    <property type="protein sequence ID" value="MDQ0482603.1"/>
    <property type="molecule type" value="Genomic_DNA"/>
</dbReference>
<dbReference type="GO" id="GO:0004177">
    <property type="term" value="F:aminopeptidase activity"/>
    <property type="evidence" value="ECO:0007669"/>
    <property type="project" value="UniProtKB-KW"/>
</dbReference>
<keyword evidence="5" id="KW-1185">Reference proteome</keyword>
<dbReference type="Gene3D" id="3.40.50.1820">
    <property type="entry name" value="alpha/beta hydrolase"/>
    <property type="match status" value="1"/>
</dbReference>
<comment type="caution">
    <text evidence="4">The sequence shown here is derived from an EMBL/GenBank/DDBJ whole genome shotgun (WGS) entry which is preliminary data.</text>
</comment>
<proteinExistence type="predicted"/>
<keyword evidence="4" id="KW-0031">Aminopeptidase</keyword>
<dbReference type="InterPro" id="IPR011042">
    <property type="entry name" value="6-blade_b-propeller_TolB-like"/>
</dbReference>
<evidence type="ECO:0000256" key="1">
    <source>
        <dbReference type="ARBA" id="ARBA00022801"/>
    </source>
</evidence>
<evidence type="ECO:0000313" key="5">
    <source>
        <dbReference type="Proteomes" id="UP001226720"/>
    </source>
</evidence>
<dbReference type="Pfam" id="PF07676">
    <property type="entry name" value="PD40"/>
    <property type="match status" value="2"/>
</dbReference>
<dbReference type="SUPFAM" id="SSF53474">
    <property type="entry name" value="alpha/beta-Hydrolases"/>
    <property type="match status" value="1"/>
</dbReference>
<evidence type="ECO:0000256" key="2">
    <source>
        <dbReference type="ARBA" id="ARBA00022825"/>
    </source>
</evidence>
<dbReference type="PANTHER" id="PTHR42776">
    <property type="entry name" value="SERINE PEPTIDASE S9 FAMILY MEMBER"/>
    <property type="match status" value="1"/>
</dbReference>
<reference evidence="4" key="1">
    <citation type="submission" date="2023-07" db="EMBL/GenBank/DDBJ databases">
        <title>Genomic Encyclopedia of Type Strains, Phase IV (KMG-IV): sequencing the most valuable type-strain genomes for metagenomic binning, comparative biology and taxonomic classification.</title>
        <authorList>
            <person name="Goeker M."/>
        </authorList>
    </citation>
    <scope>NUCLEOTIDE SEQUENCE [LARGE SCALE GENOMIC DNA]</scope>
    <source>
        <strain evidence="4">JSM 076093</strain>
    </source>
</reference>
<dbReference type="RefSeq" id="WP_301550383.1">
    <property type="nucleotide sequence ID" value="NZ_JAQRMZ010000001.1"/>
</dbReference>
<dbReference type="GeneID" id="301325619"/>
<protein>
    <submittedName>
        <fullName evidence="4">Dipeptidyl aminopeptidase/acylaminoacyl peptidase</fullName>
    </submittedName>
</protein>
<evidence type="ECO:0000259" key="3">
    <source>
        <dbReference type="Pfam" id="PF00326"/>
    </source>
</evidence>
<evidence type="ECO:0000313" key="4">
    <source>
        <dbReference type="EMBL" id="MDQ0482603.1"/>
    </source>
</evidence>
<keyword evidence="2" id="KW-0720">Serine protease</keyword>
<keyword evidence="4" id="KW-0645">Protease</keyword>
<dbReference type="Pfam" id="PF00326">
    <property type="entry name" value="Peptidase_S9"/>
    <property type="match status" value="1"/>
</dbReference>
<accession>A0ABU0K2G7</accession>
<dbReference type="PANTHER" id="PTHR42776:SF27">
    <property type="entry name" value="DIPEPTIDYL PEPTIDASE FAMILY MEMBER 6"/>
    <property type="match status" value="1"/>
</dbReference>
<organism evidence="4 5">
    <name type="scientific">Guptibacillus hwajinpoensis</name>
    <dbReference type="NCBI Taxonomy" id="208199"/>
    <lineage>
        <taxon>Bacteria</taxon>
        <taxon>Bacillati</taxon>
        <taxon>Bacillota</taxon>
        <taxon>Bacilli</taxon>
        <taxon>Bacillales</taxon>
        <taxon>Guptibacillaceae</taxon>
        <taxon>Guptibacillus</taxon>
    </lineage>
</organism>
<dbReference type="Proteomes" id="UP001226720">
    <property type="component" value="Unassembled WGS sequence"/>
</dbReference>
<name>A0ABU0K2G7_9BACL</name>